<reference evidence="2" key="2">
    <citation type="submission" date="2023-06" db="EMBL/GenBank/DDBJ databases">
        <authorList>
            <consortium name="Lawrence Berkeley National Laboratory"/>
            <person name="Haridas S."/>
            <person name="Hensen N."/>
            <person name="Bonometti L."/>
            <person name="Westerberg I."/>
            <person name="Brannstrom I.O."/>
            <person name="Guillou S."/>
            <person name="Cros-Aarteil S."/>
            <person name="Calhoun S."/>
            <person name="Kuo A."/>
            <person name="Mondo S."/>
            <person name="Pangilinan J."/>
            <person name="Riley R."/>
            <person name="Labutti K."/>
            <person name="Andreopoulos B."/>
            <person name="Lipzen A."/>
            <person name="Chen C."/>
            <person name="Yanf M."/>
            <person name="Daum C."/>
            <person name="Ng V."/>
            <person name="Clum A."/>
            <person name="Steindorff A."/>
            <person name="Ohm R."/>
            <person name="Martin F."/>
            <person name="Silar P."/>
            <person name="Natvig D."/>
            <person name="Lalanne C."/>
            <person name="Gautier V."/>
            <person name="Ament-Velasquez S.L."/>
            <person name="Kruys A."/>
            <person name="Hutchinson M.I."/>
            <person name="Powell A.J."/>
            <person name="Barry K."/>
            <person name="Miller A.N."/>
            <person name="Grigoriev I.V."/>
            <person name="Debuchy R."/>
            <person name="Gladieux P."/>
            <person name="Thoren M.H."/>
            <person name="Johannesson H."/>
        </authorList>
    </citation>
    <scope>NUCLEOTIDE SEQUENCE</scope>
    <source>
        <strain evidence="2">CBS 955.72</strain>
    </source>
</reference>
<dbReference type="EMBL" id="JAUIQD010000010">
    <property type="protein sequence ID" value="KAK3338679.1"/>
    <property type="molecule type" value="Genomic_DNA"/>
</dbReference>
<comment type="caution">
    <text evidence="2">The sequence shown here is derived from an EMBL/GenBank/DDBJ whole genome shotgun (WGS) entry which is preliminary data.</text>
</comment>
<gene>
    <name evidence="2" type="ORF">B0T25DRAFT_599356</name>
</gene>
<feature type="compositionally biased region" description="Polar residues" evidence="1">
    <location>
        <begin position="64"/>
        <end position="73"/>
    </location>
</feature>
<dbReference type="Proteomes" id="UP001275084">
    <property type="component" value="Unassembled WGS sequence"/>
</dbReference>
<accession>A0AAJ0H4R7</accession>
<evidence type="ECO:0000256" key="1">
    <source>
        <dbReference type="SAM" id="MobiDB-lite"/>
    </source>
</evidence>
<feature type="region of interest" description="Disordered" evidence="1">
    <location>
        <begin position="63"/>
        <end position="87"/>
    </location>
</feature>
<feature type="region of interest" description="Disordered" evidence="1">
    <location>
        <begin position="840"/>
        <end position="877"/>
    </location>
</feature>
<reference evidence="2" key="1">
    <citation type="journal article" date="2023" name="Mol. Phylogenet. Evol.">
        <title>Genome-scale phylogeny and comparative genomics of the fungal order Sordariales.</title>
        <authorList>
            <person name="Hensen N."/>
            <person name="Bonometti L."/>
            <person name="Westerberg I."/>
            <person name="Brannstrom I.O."/>
            <person name="Guillou S."/>
            <person name="Cros-Aarteil S."/>
            <person name="Calhoun S."/>
            <person name="Haridas S."/>
            <person name="Kuo A."/>
            <person name="Mondo S."/>
            <person name="Pangilinan J."/>
            <person name="Riley R."/>
            <person name="LaButti K."/>
            <person name="Andreopoulos B."/>
            <person name="Lipzen A."/>
            <person name="Chen C."/>
            <person name="Yan M."/>
            <person name="Daum C."/>
            <person name="Ng V."/>
            <person name="Clum A."/>
            <person name="Steindorff A."/>
            <person name="Ohm R.A."/>
            <person name="Martin F."/>
            <person name="Silar P."/>
            <person name="Natvig D.O."/>
            <person name="Lalanne C."/>
            <person name="Gautier V."/>
            <person name="Ament-Velasquez S.L."/>
            <person name="Kruys A."/>
            <person name="Hutchinson M.I."/>
            <person name="Powell A.J."/>
            <person name="Barry K."/>
            <person name="Miller A.N."/>
            <person name="Grigoriev I.V."/>
            <person name="Debuchy R."/>
            <person name="Gladieux P."/>
            <person name="Hiltunen Thoren M."/>
            <person name="Johannesson H."/>
        </authorList>
    </citation>
    <scope>NUCLEOTIDE SEQUENCE</scope>
    <source>
        <strain evidence="2">CBS 955.72</strain>
    </source>
</reference>
<proteinExistence type="predicted"/>
<keyword evidence="3" id="KW-1185">Reference proteome</keyword>
<evidence type="ECO:0000313" key="2">
    <source>
        <dbReference type="EMBL" id="KAK3338679.1"/>
    </source>
</evidence>
<dbReference type="AlphaFoldDB" id="A0AAJ0H4R7"/>
<name>A0AAJ0H4R7_9PEZI</name>
<protein>
    <submittedName>
        <fullName evidence="2">Uncharacterized protein</fullName>
    </submittedName>
</protein>
<feature type="region of interest" description="Disordered" evidence="1">
    <location>
        <begin position="1126"/>
        <end position="1146"/>
    </location>
</feature>
<feature type="compositionally biased region" description="Polar residues" evidence="1">
    <location>
        <begin position="1126"/>
        <end position="1140"/>
    </location>
</feature>
<sequence length="1146" mass="124891">MSAPKMACLPMRVECLVMTDHVAEDENVKVAPIAQPNYTFLRLDKEMGVYVSWTMPRAYRMGTAGTQTATPPDQRQREGYQPIGPGAKADYSAPDFRPVPTRWLIMRYLDLATLMPQNIPDSPKAKLQFRGWVLDSDRLSLLEDIPLMTPDGTREVDLQTDFSPFVKAERENSTSSIQQQAEVFVGYKTAVESWSEDLSRPAVPMSLLNSSNRLFADYQPHNSNVFSMIDEMTYLDNSGVIAWQADDNSADILCHGSMYDVLWSITGSIPDTTAQAAAQTVAEACPVSIGTSAADALLTLVKAHVDDDTGALKELETGLLAIQTLILAQDHGVDANMQATDLLESYSFRNLDGGSQWHLGTADDSPPTFTPTSEQSTTLAELNTLQAAFDSNARVMDRLAWDLFSIWWKVVSGDWKPSDKLTALVHTTAGRWRQFRDNNKSLDATIKSKSTSHPLQAAKKGASPAFSQRKDPTLLIGGVQAGWPHDYLSQLAIRVDTQTVKASDIPLERLPPGVPHTTRSWQPWRPSYPRKTIKMQPQISSMSSVCFIPPKALGFPLPTVCCLSIIISSGYQVSGVTTQPWVPLFIEWQAEYYHISYDDFSLKKRGNTVRWGIDDGVVVSKTNYDLRTLSGRCLILLQPTLALATAVEQLLANLGTDVPLPPSEITFLKNKDNYNLLPFLSSTLTGLTAHLTTRVAGTHIKPTQRPRGEGLSATAAALEAGEPIGMGDADNDILGEVVGKNTGLTPYGNAVQLDASSGLTQLDLVINALTQDTSSGYLGAFYHMITLSFGELQAADSSYAQYVSSIVGRPLALVNIAMSLELAAYPLQNESNVSGADAYTLLDTSSPKPTPAGTPVSTPTRSTPANTTASEPPKQYSFPVQLGDQQRSYDGLLGFWKPLPAPSSPVSSTSLPQGLEASFDYNKLYTFWDFTTSAKNLMPITPSLLSIAPFLVSPDELQSDQSYHLVDPATQTLRRNKALQAVSALVDPFTAVHAFRLTLPTVSVRLPRGAVEAALTKMTAFVHMGPMLLTGSVPAFNSQYELTSDKDDVAAAPIAGKIGLPALKAGSWRWLQPYPWAEKSGDAGVGDNDGPTQPKYMPLGLTELDSRPRFEKPPYTAVERYLQLSQPLTTANEPLKTNSGVPMARR</sequence>
<evidence type="ECO:0000313" key="3">
    <source>
        <dbReference type="Proteomes" id="UP001275084"/>
    </source>
</evidence>
<organism evidence="2 3">
    <name type="scientific">Lasiosphaeria hispida</name>
    <dbReference type="NCBI Taxonomy" id="260671"/>
    <lineage>
        <taxon>Eukaryota</taxon>
        <taxon>Fungi</taxon>
        <taxon>Dikarya</taxon>
        <taxon>Ascomycota</taxon>
        <taxon>Pezizomycotina</taxon>
        <taxon>Sordariomycetes</taxon>
        <taxon>Sordariomycetidae</taxon>
        <taxon>Sordariales</taxon>
        <taxon>Lasiosphaeriaceae</taxon>
        <taxon>Lasiosphaeria</taxon>
    </lineage>
</organism>
<feature type="compositionally biased region" description="Polar residues" evidence="1">
    <location>
        <begin position="855"/>
        <end position="870"/>
    </location>
</feature>